<dbReference type="GO" id="GO:0004831">
    <property type="term" value="F:tyrosine-tRNA ligase activity"/>
    <property type="evidence" value="ECO:0007669"/>
    <property type="project" value="UniProtKB-EC"/>
</dbReference>
<organism evidence="1 2">
    <name type="scientific">Anaplasma phagocytophilum str. ApMUC09</name>
    <dbReference type="NCBI Taxonomy" id="1359152"/>
    <lineage>
        <taxon>Bacteria</taxon>
        <taxon>Pseudomonadati</taxon>
        <taxon>Pseudomonadota</taxon>
        <taxon>Alphaproteobacteria</taxon>
        <taxon>Rickettsiales</taxon>
        <taxon>Anaplasmataceae</taxon>
        <taxon>Anaplasma</taxon>
        <taxon>phagocytophilum group</taxon>
    </lineage>
</organism>
<name>A0A0F3N6D4_ANAPH</name>
<proteinExistence type="predicted"/>
<accession>A0A0F3N6D4</accession>
<dbReference type="Gene3D" id="3.40.50.620">
    <property type="entry name" value="HUPs"/>
    <property type="match status" value="1"/>
</dbReference>
<dbReference type="EMBL" id="LANV01000001">
    <property type="protein sequence ID" value="KJV63605.1"/>
    <property type="molecule type" value="Genomic_DNA"/>
</dbReference>
<dbReference type="Proteomes" id="UP000033441">
    <property type="component" value="Unassembled WGS sequence"/>
</dbReference>
<dbReference type="EC" id="6.1.1.1" evidence="1"/>
<keyword evidence="1" id="KW-0030">Aminoacyl-tRNA synthetase</keyword>
<dbReference type="AlphaFoldDB" id="A0A0F3N6D4"/>
<evidence type="ECO:0000313" key="1">
    <source>
        <dbReference type="EMBL" id="KJV63605.1"/>
    </source>
</evidence>
<dbReference type="PATRIC" id="fig|1359152.3.peg.1134"/>
<keyword evidence="1" id="KW-0436">Ligase</keyword>
<evidence type="ECO:0000313" key="2">
    <source>
        <dbReference type="Proteomes" id="UP000033441"/>
    </source>
</evidence>
<protein>
    <submittedName>
        <fullName evidence="1">Tyrosyl-tRNA synthetase domain protein</fullName>
        <ecNumber evidence="1">6.1.1.1</ecNumber>
    </submittedName>
</protein>
<sequence length="47" mass="5021">MLLGGATTKVGDPSGKEKTRAMLSEDNISANKGGILRVIKNFCQRTL</sequence>
<gene>
    <name evidence="1" type="ORF">APHMUC_1079</name>
</gene>
<dbReference type="InterPro" id="IPR014729">
    <property type="entry name" value="Rossmann-like_a/b/a_fold"/>
</dbReference>
<reference evidence="1 2" key="1">
    <citation type="submission" date="2015-02" db="EMBL/GenBank/DDBJ databases">
        <title>Genome Sequencing of Rickettsiales.</title>
        <authorList>
            <person name="Daugherty S.C."/>
            <person name="Su Q."/>
            <person name="Abolude K."/>
            <person name="Beier-Sexton M."/>
            <person name="Carlyon J.A."/>
            <person name="Carter R."/>
            <person name="Day N.P."/>
            <person name="Dumler S.J."/>
            <person name="Dyachenko V."/>
            <person name="Godinez A."/>
            <person name="Kurtti T.J."/>
            <person name="Lichay M."/>
            <person name="Mullins K.E."/>
            <person name="Ott S."/>
            <person name="Pappas-Brown V."/>
            <person name="Paris D.H."/>
            <person name="Patel P."/>
            <person name="Richards A.L."/>
            <person name="Sadzewicz L."/>
            <person name="Sears K."/>
            <person name="Seidman D."/>
            <person name="Sengamalay N."/>
            <person name="Stenos J."/>
            <person name="Tallon L.J."/>
            <person name="Vincent G."/>
            <person name="Fraser C.M."/>
            <person name="Munderloh U."/>
            <person name="Dunning-Hotopp J.C."/>
        </authorList>
    </citation>
    <scope>NUCLEOTIDE SEQUENCE [LARGE SCALE GENOMIC DNA]</scope>
    <source>
        <strain evidence="1 2">ApMUC09</strain>
    </source>
</reference>
<comment type="caution">
    <text evidence="1">The sequence shown here is derived from an EMBL/GenBank/DDBJ whole genome shotgun (WGS) entry which is preliminary data.</text>
</comment>